<protein>
    <recommendedName>
        <fullName evidence="5">DUF5666 domain-containing protein</fullName>
    </recommendedName>
</protein>
<organism evidence="3 4">
    <name type="scientific">Streptomyces sulfonofaciens</name>
    <dbReference type="NCBI Taxonomy" id="68272"/>
    <lineage>
        <taxon>Bacteria</taxon>
        <taxon>Bacillati</taxon>
        <taxon>Actinomycetota</taxon>
        <taxon>Actinomycetes</taxon>
        <taxon>Kitasatosporales</taxon>
        <taxon>Streptomycetaceae</taxon>
        <taxon>Streptomyces</taxon>
    </lineage>
</organism>
<comment type="caution">
    <text evidence="3">The sequence shown here is derived from an EMBL/GenBank/DDBJ whole genome shotgun (WGS) entry which is preliminary data.</text>
</comment>
<feature type="chain" id="PRO_5036952232" description="DUF5666 domain-containing protein" evidence="2">
    <location>
        <begin position="23"/>
        <end position="208"/>
    </location>
</feature>
<dbReference type="AlphaFoldDB" id="A0A919KZJ4"/>
<dbReference type="RefSeq" id="WP_189931262.1">
    <property type="nucleotide sequence ID" value="NZ_BNCD01000006.1"/>
</dbReference>
<evidence type="ECO:0000313" key="3">
    <source>
        <dbReference type="EMBL" id="GHH77441.1"/>
    </source>
</evidence>
<accession>A0A919KZJ4</accession>
<feature type="signal peptide" evidence="2">
    <location>
        <begin position="1"/>
        <end position="22"/>
    </location>
</feature>
<feature type="region of interest" description="Disordered" evidence="1">
    <location>
        <begin position="26"/>
        <end position="90"/>
    </location>
</feature>
<keyword evidence="2" id="KW-0732">Signal</keyword>
<dbReference type="EMBL" id="BNCD01000006">
    <property type="protein sequence ID" value="GHH77441.1"/>
    <property type="molecule type" value="Genomic_DNA"/>
</dbReference>
<feature type="compositionally biased region" description="Low complexity" evidence="1">
    <location>
        <begin position="38"/>
        <end position="50"/>
    </location>
</feature>
<sequence>MDKRTLALAGATVLCAGGVAFAATASASTGGAGPAPAPSSSDGSPKAPAAPDVPRVLHSESVAQDPDTGRLTTRDVQSGKVVSASGSTLTVRSADGTQWTWTLAKDTRIATEKSGRAAAKDVGTGDSVTVTGTRDGDTRTARTVSDPPRALAGDVRKKLRKRLGRELGSKDLDAKDLKELRKEFRKHFGDLPHVRDLPGGQDGARSSV</sequence>
<feature type="compositionally biased region" description="Low complexity" evidence="1">
    <location>
        <begin position="121"/>
        <end position="133"/>
    </location>
</feature>
<reference evidence="3" key="2">
    <citation type="submission" date="2020-09" db="EMBL/GenBank/DDBJ databases">
        <authorList>
            <person name="Sun Q."/>
            <person name="Ohkuma M."/>
        </authorList>
    </citation>
    <scope>NUCLEOTIDE SEQUENCE</scope>
    <source>
        <strain evidence="3">JCM 5069</strain>
    </source>
</reference>
<proteinExistence type="predicted"/>
<keyword evidence="4" id="KW-1185">Reference proteome</keyword>
<dbReference type="Proteomes" id="UP000603708">
    <property type="component" value="Unassembled WGS sequence"/>
</dbReference>
<feature type="region of interest" description="Disordered" evidence="1">
    <location>
        <begin position="112"/>
        <end position="148"/>
    </location>
</feature>
<evidence type="ECO:0000256" key="1">
    <source>
        <dbReference type="SAM" id="MobiDB-lite"/>
    </source>
</evidence>
<evidence type="ECO:0000313" key="4">
    <source>
        <dbReference type="Proteomes" id="UP000603708"/>
    </source>
</evidence>
<reference evidence="3" key="1">
    <citation type="journal article" date="2014" name="Int. J. Syst. Evol. Microbiol.">
        <title>Complete genome sequence of Corynebacterium casei LMG S-19264T (=DSM 44701T), isolated from a smear-ripened cheese.</title>
        <authorList>
            <consortium name="US DOE Joint Genome Institute (JGI-PGF)"/>
            <person name="Walter F."/>
            <person name="Albersmeier A."/>
            <person name="Kalinowski J."/>
            <person name="Ruckert C."/>
        </authorList>
    </citation>
    <scope>NUCLEOTIDE SEQUENCE</scope>
    <source>
        <strain evidence="3">JCM 5069</strain>
    </source>
</reference>
<evidence type="ECO:0000256" key="2">
    <source>
        <dbReference type="SAM" id="SignalP"/>
    </source>
</evidence>
<name>A0A919KZJ4_9ACTN</name>
<evidence type="ECO:0008006" key="5">
    <source>
        <dbReference type="Google" id="ProtNLM"/>
    </source>
</evidence>
<gene>
    <name evidence="3" type="ORF">GCM10018793_25520</name>
</gene>